<protein>
    <submittedName>
        <fullName evidence="3">DUF1648 domain-containing protein</fullName>
    </submittedName>
</protein>
<sequence>MERPKLQIKTPIVAKIFNWIALLSFISSIVYLITQWSSLPNKVPTHYNGLGEPDHWGSKGFIFVPLIIGIVLWSGLTILEKYPHTHNYIGLTDENVERKYKNSILMLNFIKNEMLVFFAYSAWNDVFVSKQKESLLGVWEFPGFLIILFGTLLFFIIRTVRIK</sequence>
<name>A0A940NMW7_9BACI</name>
<dbReference type="InterPro" id="IPR012867">
    <property type="entry name" value="DUF1648"/>
</dbReference>
<accession>A0A940NMW7</accession>
<dbReference type="Pfam" id="PF07853">
    <property type="entry name" value="DUF1648"/>
    <property type="match status" value="1"/>
</dbReference>
<dbReference type="Proteomes" id="UP000682134">
    <property type="component" value="Unassembled WGS sequence"/>
</dbReference>
<comment type="caution">
    <text evidence="3">The sequence shown here is derived from an EMBL/GenBank/DDBJ whole genome shotgun (WGS) entry which is preliminary data.</text>
</comment>
<evidence type="ECO:0000313" key="4">
    <source>
        <dbReference type="Proteomes" id="UP000682134"/>
    </source>
</evidence>
<feature type="domain" description="DUF1648" evidence="2">
    <location>
        <begin position="25"/>
        <end position="68"/>
    </location>
</feature>
<keyword evidence="4" id="KW-1185">Reference proteome</keyword>
<evidence type="ECO:0000256" key="1">
    <source>
        <dbReference type="SAM" id="Phobius"/>
    </source>
</evidence>
<proteinExistence type="predicted"/>
<evidence type="ECO:0000313" key="3">
    <source>
        <dbReference type="EMBL" id="MBP0723727.1"/>
    </source>
</evidence>
<gene>
    <name evidence="3" type="ORF">J5Y03_00845</name>
</gene>
<dbReference type="EMBL" id="JAGIYQ010000001">
    <property type="protein sequence ID" value="MBP0723727.1"/>
    <property type="molecule type" value="Genomic_DNA"/>
</dbReference>
<feature type="transmembrane region" description="Helical" evidence="1">
    <location>
        <begin position="60"/>
        <end position="79"/>
    </location>
</feature>
<feature type="transmembrane region" description="Helical" evidence="1">
    <location>
        <begin position="135"/>
        <end position="157"/>
    </location>
</feature>
<dbReference type="RefSeq" id="WP_209401410.1">
    <property type="nucleotide sequence ID" value="NZ_JAGIYQ010000001.1"/>
</dbReference>
<keyword evidence="1" id="KW-0472">Membrane</keyword>
<keyword evidence="1" id="KW-1133">Transmembrane helix</keyword>
<reference evidence="3" key="1">
    <citation type="submission" date="2021-04" db="EMBL/GenBank/DDBJ databases">
        <title>Genome seq and assembly of Bacillus sp.</title>
        <authorList>
            <person name="Chhetri G."/>
        </authorList>
    </citation>
    <scope>NUCLEOTIDE SEQUENCE</scope>
    <source>
        <strain evidence="3">RG28</strain>
    </source>
</reference>
<organism evidence="3 4">
    <name type="scientific">Gottfriedia endophytica</name>
    <dbReference type="NCBI Taxonomy" id="2820819"/>
    <lineage>
        <taxon>Bacteria</taxon>
        <taxon>Bacillati</taxon>
        <taxon>Bacillota</taxon>
        <taxon>Bacilli</taxon>
        <taxon>Bacillales</taxon>
        <taxon>Bacillaceae</taxon>
        <taxon>Gottfriedia</taxon>
    </lineage>
</organism>
<feature type="transmembrane region" description="Helical" evidence="1">
    <location>
        <begin position="104"/>
        <end position="123"/>
    </location>
</feature>
<evidence type="ECO:0000259" key="2">
    <source>
        <dbReference type="Pfam" id="PF07853"/>
    </source>
</evidence>
<keyword evidence="1" id="KW-0812">Transmembrane</keyword>
<feature type="transmembrane region" description="Helical" evidence="1">
    <location>
        <begin position="12"/>
        <end position="33"/>
    </location>
</feature>
<dbReference type="AlphaFoldDB" id="A0A940NMW7"/>